<feature type="compositionally biased region" description="Basic and acidic residues" evidence="1">
    <location>
        <begin position="19"/>
        <end position="37"/>
    </location>
</feature>
<comment type="caution">
    <text evidence="2">The sequence shown here is derived from an EMBL/GenBank/DDBJ whole genome shotgun (WGS) entry which is preliminary data.</text>
</comment>
<feature type="region of interest" description="Disordered" evidence="1">
    <location>
        <begin position="19"/>
        <end position="44"/>
    </location>
</feature>
<evidence type="ECO:0000256" key="1">
    <source>
        <dbReference type="SAM" id="MobiDB-lite"/>
    </source>
</evidence>
<reference evidence="2" key="1">
    <citation type="submission" date="2022-03" db="EMBL/GenBank/DDBJ databases">
        <authorList>
            <person name="Sayadi A."/>
        </authorList>
    </citation>
    <scope>NUCLEOTIDE SEQUENCE</scope>
</reference>
<name>A0A9P0KC50_ACAOB</name>
<evidence type="ECO:0000313" key="3">
    <source>
        <dbReference type="Proteomes" id="UP001152888"/>
    </source>
</evidence>
<dbReference type="Proteomes" id="UP001152888">
    <property type="component" value="Unassembled WGS sequence"/>
</dbReference>
<protein>
    <submittedName>
        <fullName evidence="2">Uncharacterized protein</fullName>
    </submittedName>
</protein>
<dbReference type="AlphaFoldDB" id="A0A9P0KC50"/>
<dbReference type="EMBL" id="CAKOFQ010006770">
    <property type="protein sequence ID" value="CAH1970172.1"/>
    <property type="molecule type" value="Genomic_DNA"/>
</dbReference>
<sequence length="74" mass="8663">MKPYKAKYVQCVCLTRNEKTATTEDSECKQEGRESGSKKVNTQSRQKVAKFFSDMLTTIYRQPNDYRRKTTDTN</sequence>
<proteinExistence type="predicted"/>
<accession>A0A9P0KC50</accession>
<organism evidence="2 3">
    <name type="scientific">Acanthoscelides obtectus</name>
    <name type="common">Bean weevil</name>
    <name type="synonym">Bruchus obtectus</name>
    <dbReference type="NCBI Taxonomy" id="200917"/>
    <lineage>
        <taxon>Eukaryota</taxon>
        <taxon>Metazoa</taxon>
        <taxon>Ecdysozoa</taxon>
        <taxon>Arthropoda</taxon>
        <taxon>Hexapoda</taxon>
        <taxon>Insecta</taxon>
        <taxon>Pterygota</taxon>
        <taxon>Neoptera</taxon>
        <taxon>Endopterygota</taxon>
        <taxon>Coleoptera</taxon>
        <taxon>Polyphaga</taxon>
        <taxon>Cucujiformia</taxon>
        <taxon>Chrysomeloidea</taxon>
        <taxon>Chrysomelidae</taxon>
        <taxon>Bruchinae</taxon>
        <taxon>Bruchini</taxon>
        <taxon>Acanthoscelides</taxon>
    </lineage>
</organism>
<gene>
    <name evidence="2" type="ORF">ACAOBT_LOCUS8786</name>
</gene>
<keyword evidence="3" id="KW-1185">Reference proteome</keyword>
<evidence type="ECO:0000313" key="2">
    <source>
        <dbReference type="EMBL" id="CAH1970172.1"/>
    </source>
</evidence>